<evidence type="ECO:0008006" key="7">
    <source>
        <dbReference type="Google" id="ProtNLM"/>
    </source>
</evidence>
<dbReference type="InterPro" id="IPR009050">
    <property type="entry name" value="Globin-like_sf"/>
</dbReference>
<reference evidence="6" key="1">
    <citation type="submission" date="2020-02" db="EMBL/GenBank/DDBJ databases">
        <authorList>
            <person name="Meier V. D."/>
        </authorList>
    </citation>
    <scope>NUCLEOTIDE SEQUENCE</scope>
    <source>
        <strain evidence="6">AVDCRST_MAG56</strain>
    </source>
</reference>
<evidence type="ECO:0000256" key="1">
    <source>
        <dbReference type="ARBA" id="ARBA00022448"/>
    </source>
</evidence>
<keyword evidence="1" id="KW-0813">Transport</keyword>
<proteinExistence type="predicted"/>
<evidence type="ECO:0000256" key="4">
    <source>
        <dbReference type="ARBA" id="ARBA00023004"/>
    </source>
</evidence>
<feature type="binding site" description="distal binding residue" evidence="5">
    <location>
        <position position="42"/>
    </location>
    <ligand>
        <name>heme</name>
        <dbReference type="ChEBI" id="CHEBI:30413"/>
    </ligand>
    <ligandPart>
        <name>Fe</name>
        <dbReference type="ChEBI" id="CHEBI:18248"/>
    </ligandPart>
</feature>
<dbReference type="Pfam" id="PF01152">
    <property type="entry name" value="Bac_globin"/>
    <property type="match status" value="1"/>
</dbReference>
<accession>A0A6J4I573</accession>
<evidence type="ECO:0000256" key="5">
    <source>
        <dbReference type="PIRSR" id="PIRSR601486-1"/>
    </source>
</evidence>
<dbReference type="EMBL" id="CADCTQ010000138">
    <property type="protein sequence ID" value="CAA9241828.1"/>
    <property type="molecule type" value="Genomic_DNA"/>
</dbReference>
<keyword evidence="3 5" id="KW-0479">Metal-binding</keyword>
<dbReference type="Gene3D" id="1.10.490.10">
    <property type="entry name" value="Globins"/>
    <property type="match status" value="1"/>
</dbReference>
<gene>
    <name evidence="6" type="ORF">AVDCRST_MAG56-1465</name>
</gene>
<dbReference type="InterPro" id="IPR001486">
    <property type="entry name" value="Hemoglobin_trunc"/>
</dbReference>
<dbReference type="AlphaFoldDB" id="A0A6J4I573"/>
<dbReference type="GO" id="GO:0019825">
    <property type="term" value="F:oxygen binding"/>
    <property type="evidence" value="ECO:0007669"/>
    <property type="project" value="InterPro"/>
</dbReference>
<dbReference type="CDD" id="cd08916">
    <property type="entry name" value="TrHb3_P"/>
    <property type="match status" value="1"/>
</dbReference>
<evidence type="ECO:0000256" key="3">
    <source>
        <dbReference type="ARBA" id="ARBA00022723"/>
    </source>
</evidence>
<dbReference type="GO" id="GO:0020037">
    <property type="term" value="F:heme binding"/>
    <property type="evidence" value="ECO:0007669"/>
    <property type="project" value="InterPro"/>
</dbReference>
<sequence length="128" mass="14889">MKDITQRSDIEHLVETFYAKVFSDETIGFIFTEVAHVTPKEHFPVMSDFWETVLFGQNRYHGNPIHKHVELNHLVSLEKHHFDRWVALFCQTVDELFAGPKAEVAKTRARTVAMVLQAKINTLPTQFH</sequence>
<protein>
    <recommendedName>
        <fullName evidence="7">Hemoglobins</fullName>
    </recommendedName>
</protein>
<keyword evidence="4 5" id="KW-0408">Iron</keyword>
<dbReference type="GO" id="GO:0046872">
    <property type="term" value="F:metal ion binding"/>
    <property type="evidence" value="ECO:0007669"/>
    <property type="project" value="UniProtKB-KW"/>
</dbReference>
<organism evidence="6">
    <name type="scientific">uncultured Cytophagales bacterium</name>
    <dbReference type="NCBI Taxonomy" id="158755"/>
    <lineage>
        <taxon>Bacteria</taxon>
        <taxon>Pseudomonadati</taxon>
        <taxon>Bacteroidota</taxon>
        <taxon>Sphingobacteriia</taxon>
        <taxon>Sphingobacteriales</taxon>
        <taxon>environmental samples</taxon>
    </lineage>
</organism>
<dbReference type="SUPFAM" id="SSF46458">
    <property type="entry name" value="Globin-like"/>
    <property type="match status" value="1"/>
</dbReference>
<keyword evidence="2 5" id="KW-0349">Heme</keyword>
<dbReference type="InterPro" id="IPR012292">
    <property type="entry name" value="Globin/Proto"/>
</dbReference>
<evidence type="ECO:0000313" key="6">
    <source>
        <dbReference type="EMBL" id="CAA9241828.1"/>
    </source>
</evidence>
<name>A0A6J4I573_9SPHI</name>
<evidence type="ECO:0000256" key="2">
    <source>
        <dbReference type="ARBA" id="ARBA00022617"/>
    </source>
</evidence>